<dbReference type="Proteomes" id="UP001601303">
    <property type="component" value="Unassembled WGS sequence"/>
</dbReference>
<protein>
    <recommendedName>
        <fullName evidence="4">DUF3592 domain-containing protein</fullName>
    </recommendedName>
</protein>
<sequence length="132" mass="14333">MDVKLLLLTLCTGLGLGFLVLAVRQLAVVARLWVRGLLVTGVVTPRPLVMGDRRRTGLVVFTDHLGRTVVFDPRAYGPLFGLPSAGCTVPVVYPRKRPTAARLWIPRHLLAPVFGAFLSSTVAFVTGNMLAR</sequence>
<organism evidence="2 3">
    <name type="scientific">Streptomyces hokutonensis</name>
    <dbReference type="NCBI Taxonomy" id="1306990"/>
    <lineage>
        <taxon>Bacteria</taxon>
        <taxon>Bacillati</taxon>
        <taxon>Actinomycetota</taxon>
        <taxon>Actinomycetes</taxon>
        <taxon>Kitasatosporales</taxon>
        <taxon>Streptomycetaceae</taxon>
        <taxon>Streptomyces</taxon>
    </lineage>
</organism>
<keyword evidence="3" id="KW-1185">Reference proteome</keyword>
<name>A0ABW6M9F3_9ACTN</name>
<dbReference type="EMBL" id="JBIAHM010000008">
    <property type="protein sequence ID" value="MFE9601400.1"/>
    <property type="molecule type" value="Genomic_DNA"/>
</dbReference>
<evidence type="ECO:0008006" key="4">
    <source>
        <dbReference type="Google" id="ProtNLM"/>
    </source>
</evidence>
<feature type="transmembrane region" description="Helical" evidence="1">
    <location>
        <begin position="109"/>
        <end position="131"/>
    </location>
</feature>
<keyword evidence="1" id="KW-0812">Transmembrane</keyword>
<evidence type="ECO:0000313" key="3">
    <source>
        <dbReference type="Proteomes" id="UP001601303"/>
    </source>
</evidence>
<keyword evidence="1" id="KW-0472">Membrane</keyword>
<proteinExistence type="predicted"/>
<comment type="caution">
    <text evidence="2">The sequence shown here is derived from an EMBL/GenBank/DDBJ whole genome shotgun (WGS) entry which is preliminary data.</text>
</comment>
<reference evidence="2 3" key="1">
    <citation type="submission" date="2024-10" db="EMBL/GenBank/DDBJ databases">
        <title>The Natural Products Discovery Center: Release of the First 8490 Sequenced Strains for Exploring Actinobacteria Biosynthetic Diversity.</title>
        <authorList>
            <person name="Kalkreuter E."/>
            <person name="Kautsar S.A."/>
            <person name="Yang D."/>
            <person name="Bader C.D."/>
            <person name="Teijaro C.N."/>
            <person name="Fluegel L."/>
            <person name="Davis C.M."/>
            <person name="Simpson J.R."/>
            <person name="Lauterbach L."/>
            <person name="Steele A.D."/>
            <person name="Gui C."/>
            <person name="Meng S."/>
            <person name="Li G."/>
            <person name="Viehrig K."/>
            <person name="Ye F."/>
            <person name="Su P."/>
            <person name="Kiefer A.F."/>
            <person name="Nichols A."/>
            <person name="Cepeda A.J."/>
            <person name="Yan W."/>
            <person name="Fan B."/>
            <person name="Jiang Y."/>
            <person name="Adhikari A."/>
            <person name="Zheng C.-J."/>
            <person name="Schuster L."/>
            <person name="Cowan T.M."/>
            <person name="Smanski M.J."/>
            <person name="Chevrette M.G."/>
            <person name="De Carvalho L.P.S."/>
            <person name="Shen B."/>
        </authorList>
    </citation>
    <scope>NUCLEOTIDE SEQUENCE [LARGE SCALE GENOMIC DNA]</scope>
    <source>
        <strain evidence="2 3">NPDC006488</strain>
    </source>
</reference>
<dbReference type="RefSeq" id="WP_388108586.1">
    <property type="nucleotide sequence ID" value="NZ_JBIAHM010000008.1"/>
</dbReference>
<gene>
    <name evidence="2" type="ORF">ACFYNQ_22900</name>
</gene>
<evidence type="ECO:0000313" key="2">
    <source>
        <dbReference type="EMBL" id="MFE9601400.1"/>
    </source>
</evidence>
<evidence type="ECO:0000256" key="1">
    <source>
        <dbReference type="SAM" id="Phobius"/>
    </source>
</evidence>
<accession>A0ABW6M9F3</accession>
<keyword evidence="1" id="KW-1133">Transmembrane helix</keyword>